<dbReference type="Proteomes" id="UP000265520">
    <property type="component" value="Unassembled WGS sequence"/>
</dbReference>
<dbReference type="EMBL" id="LXQA010410711">
    <property type="protein sequence ID" value="MCI50056.1"/>
    <property type="molecule type" value="Genomic_DNA"/>
</dbReference>
<evidence type="ECO:0000256" key="1">
    <source>
        <dbReference type="SAM" id="MobiDB-lite"/>
    </source>
</evidence>
<comment type="caution">
    <text evidence="2">The sequence shown here is derived from an EMBL/GenBank/DDBJ whole genome shotgun (WGS) entry which is preliminary data.</text>
</comment>
<organism evidence="2 3">
    <name type="scientific">Trifolium medium</name>
    <dbReference type="NCBI Taxonomy" id="97028"/>
    <lineage>
        <taxon>Eukaryota</taxon>
        <taxon>Viridiplantae</taxon>
        <taxon>Streptophyta</taxon>
        <taxon>Embryophyta</taxon>
        <taxon>Tracheophyta</taxon>
        <taxon>Spermatophyta</taxon>
        <taxon>Magnoliopsida</taxon>
        <taxon>eudicotyledons</taxon>
        <taxon>Gunneridae</taxon>
        <taxon>Pentapetalae</taxon>
        <taxon>rosids</taxon>
        <taxon>fabids</taxon>
        <taxon>Fabales</taxon>
        <taxon>Fabaceae</taxon>
        <taxon>Papilionoideae</taxon>
        <taxon>50 kb inversion clade</taxon>
        <taxon>NPAAA clade</taxon>
        <taxon>Hologalegina</taxon>
        <taxon>IRL clade</taxon>
        <taxon>Trifolieae</taxon>
        <taxon>Trifolium</taxon>
    </lineage>
</organism>
<accession>A0A392SQC7</accession>
<feature type="region of interest" description="Disordered" evidence="1">
    <location>
        <begin position="76"/>
        <end position="100"/>
    </location>
</feature>
<feature type="region of interest" description="Disordered" evidence="1">
    <location>
        <begin position="1"/>
        <end position="24"/>
    </location>
</feature>
<dbReference type="AlphaFoldDB" id="A0A392SQC7"/>
<reference evidence="2 3" key="1">
    <citation type="journal article" date="2018" name="Front. Plant Sci.">
        <title>Red Clover (Trifolium pratense) and Zigzag Clover (T. medium) - A Picture of Genomic Similarities and Differences.</title>
        <authorList>
            <person name="Dluhosova J."/>
            <person name="Istvanek J."/>
            <person name="Nedelnik J."/>
            <person name="Repkova J."/>
        </authorList>
    </citation>
    <scope>NUCLEOTIDE SEQUENCE [LARGE SCALE GENOMIC DNA]</scope>
    <source>
        <strain evidence="3">cv. 10/8</strain>
        <tissue evidence="2">Leaf</tissue>
    </source>
</reference>
<name>A0A392SQC7_9FABA</name>
<keyword evidence="3" id="KW-1185">Reference proteome</keyword>
<protein>
    <submittedName>
        <fullName evidence="2">Uncharacterized protein</fullName>
    </submittedName>
</protein>
<proteinExistence type="predicted"/>
<feature type="non-terminal residue" evidence="2">
    <location>
        <position position="100"/>
    </location>
</feature>
<evidence type="ECO:0000313" key="2">
    <source>
        <dbReference type="EMBL" id="MCI50056.1"/>
    </source>
</evidence>
<evidence type="ECO:0000313" key="3">
    <source>
        <dbReference type="Proteomes" id="UP000265520"/>
    </source>
</evidence>
<sequence>TVNNNNSAATVASNSSAVQPKNSAATAANNNYSAVLANKPQQTQSAVVTVSDVEHTLTGTTVQTVPVQDNVPVQDEQTAAQEDHMVAQETSTEVPVQRCE</sequence>
<feature type="non-terminal residue" evidence="2">
    <location>
        <position position="1"/>
    </location>
</feature>